<name>A0A0W0IH61_PSEVI</name>
<accession>A0A0W0IH61</accession>
<keyword evidence="3" id="KW-1185">Reference proteome</keyword>
<dbReference type="InterPro" id="IPR050336">
    <property type="entry name" value="Chromosome_partition/occlusion"/>
</dbReference>
<dbReference type="InterPro" id="IPR011111">
    <property type="entry name" value="Plasmid_RepB"/>
</dbReference>
<dbReference type="InterPro" id="IPR036086">
    <property type="entry name" value="ParB/Sulfiredoxin_sf"/>
</dbReference>
<dbReference type="Pfam" id="PF07506">
    <property type="entry name" value="RepB"/>
    <property type="match status" value="1"/>
</dbReference>
<proteinExistence type="predicted"/>
<dbReference type="AlphaFoldDB" id="A0A0W0IH61"/>
<protein>
    <submittedName>
        <fullName evidence="2">Chromosome partitioning protein ParB</fullName>
    </submittedName>
</protein>
<dbReference type="PANTHER" id="PTHR33375:SF1">
    <property type="entry name" value="CHROMOSOME-PARTITIONING PROTEIN PARB-RELATED"/>
    <property type="match status" value="1"/>
</dbReference>
<sequence length="304" mass="34533">MNMPEAPIKRHHVAEATTIKLVNLDRIRILNPRARNTEVFRKLVENISSLGLKRPITVTPCTAPDSNGFFELVCGQGRYEAFRALGEHEIPCVVVNATEAERFLISLVENLARRKHSNKDLLYAIQLLSDRGYSTKQISAKTSLDPTYINGILILLRQGEVRLIAAVEKGWLPISIATEVARSSDTEVQLAMVEAYETGVLKGEQLILVRRLIEKRRTSGKHYGKRRSASERMNTPQKLLGAYQSEVRRQKVMIKKADINEQRLLILVTAMRRLLDDDYFCTLLRNEQIQDMPKSLADRIQGDV</sequence>
<dbReference type="PANTHER" id="PTHR33375">
    <property type="entry name" value="CHROMOSOME-PARTITIONING PROTEIN PARB-RELATED"/>
    <property type="match status" value="1"/>
</dbReference>
<feature type="domain" description="ParB-like N-terminal" evidence="1">
    <location>
        <begin position="20"/>
        <end position="111"/>
    </location>
</feature>
<dbReference type="GO" id="GO:0005694">
    <property type="term" value="C:chromosome"/>
    <property type="evidence" value="ECO:0007669"/>
    <property type="project" value="TreeGrafter"/>
</dbReference>
<dbReference type="EMBL" id="LKEJ01000003">
    <property type="protein sequence ID" value="KTB72280.1"/>
    <property type="molecule type" value="Genomic_DNA"/>
</dbReference>
<dbReference type="Proteomes" id="UP000053048">
    <property type="component" value="Unassembled WGS sequence"/>
</dbReference>
<dbReference type="SUPFAM" id="SSF110849">
    <property type="entry name" value="ParB/Sulfiredoxin"/>
    <property type="match status" value="1"/>
</dbReference>
<dbReference type="SUPFAM" id="SSF109709">
    <property type="entry name" value="KorB DNA-binding domain-like"/>
    <property type="match status" value="1"/>
</dbReference>
<evidence type="ECO:0000259" key="1">
    <source>
        <dbReference type="SMART" id="SM00470"/>
    </source>
</evidence>
<dbReference type="Pfam" id="PF02195">
    <property type="entry name" value="ParB_N"/>
    <property type="match status" value="1"/>
</dbReference>
<evidence type="ECO:0000313" key="2">
    <source>
        <dbReference type="EMBL" id="KTB72280.1"/>
    </source>
</evidence>
<evidence type="ECO:0000313" key="3">
    <source>
        <dbReference type="Proteomes" id="UP000053048"/>
    </source>
</evidence>
<dbReference type="Gene3D" id="1.10.10.2830">
    <property type="match status" value="1"/>
</dbReference>
<comment type="caution">
    <text evidence="2">The sequence shown here is derived from an EMBL/GenBank/DDBJ whole genome shotgun (WGS) entry which is preliminary data.</text>
</comment>
<dbReference type="Gene3D" id="3.90.1530.30">
    <property type="match status" value="1"/>
</dbReference>
<dbReference type="GO" id="GO:0007059">
    <property type="term" value="P:chromosome segregation"/>
    <property type="evidence" value="ECO:0007669"/>
    <property type="project" value="TreeGrafter"/>
</dbReference>
<organism evidence="2 3">
    <name type="scientific">Pseudomonas viridiflava ICMP 13104</name>
    <dbReference type="NCBI Taxonomy" id="1198305"/>
    <lineage>
        <taxon>Bacteria</taxon>
        <taxon>Pseudomonadati</taxon>
        <taxon>Pseudomonadota</taxon>
        <taxon>Gammaproteobacteria</taxon>
        <taxon>Pseudomonadales</taxon>
        <taxon>Pseudomonadaceae</taxon>
        <taxon>Pseudomonas</taxon>
    </lineage>
</organism>
<dbReference type="SMART" id="SM00470">
    <property type="entry name" value="ParB"/>
    <property type="match status" value="1"/>
</dbReference>
<gene>
    <name evidence="2" type="ORF">AO067_04325</name>
</gene>
<reference evidence="2 3" key="1">
    <citation type="submission" date="2015-09" db="EMBL/GenBank/DDBJ databases">
        <title>Genome sequence of ICMP 13104.</title>
        <authorList>
            <person name="Visnovsky S."/>
            <person name="Lu A."/>
            <person name="Panda P."/>
            <person name="Pitman A."/>
        </authorList>
    </citation>
    <scope>NUCLEOTIDE SEQUENCE [LARGE SCALE GENOMIC DNA]</scope>
    <source>
        <strain evidence="2 3">ICMP 13104</strain>
    </source>
</reference>
<dbReference type="InterPro" id="IPR003115">
    <property type="entry name" value="ParB_N"/>
</dbReference>